<dbReference type="Pfam" id="PF07804">
    <property type="entry name" value="HipA_C"/>
    <property type="match status" value="1"/>
</dbReference>
<comment type="similarity">
    <text evidence="1">Belongs to the HipA Ser/Thr kinase family.</text>
</comment>
<proteinExistence type="inferred from homology"/>
<reference evidence="6 7" key="1">
    <citation type="journal article" date="2012" name="J. Bacteriol.">
        <title>Genome sequence of the pathogenic Herbaspirillum seropedicae strain Os34, isolated from rice roots.</title>
        <authorList>
            <person name="Ye W."/>
            <person name="Ye S."/>
            <person name="Liu J."/>
            <person name="Chang S."/>
            <person name="Chen M."/>
            <person name="Zhu B."/>
            <person name="Guo L."/>
            <person name="An Q."/>
        </authorList>
    </citation>
    <scope>NUCLEOTIDE SEQUENCE [LARGE SCALE GENOMIC DNA]</scope>
    <source>
        <strain evidence="6 7">Os34</strain>
    </source>
</reference>
<accession>A0A6M3ZYY0</accession>
<keyword evidence="2" id="KW-0808">Transferase</keyword>
<dbReference type="PANTHER" id="PTHR37419">
    <property type="entry name" value="SERINE/THREONINE-PROTEIN KINASE TOXIN HIPA"/>
    <property type="match status" value="1"/>
</dbReference>
<dbReference type="Proteomes" id="UP000501648">
    <property type="component" value="Chromosome"/>
</dbReference>
<dbReference type="RefSeq" id="WP_051132537.1">
    <property type="nucleotide sequence ID" value="NZ_CP008956.1"/>
</dbReference>
<name>A0A6M3ZYY0_9BURK</name>
<dbReference type="PANTHER" id="PTHR37419:SF1">
    <property type="entry name" value="SERINE_THREONINE-PROTEIN KINASE TOXIN HIPA"/>
    <property type="match status" value="1"/>
</dbReference>
<dbReference type="GO" id="GO:0004674">
    <property type="term" value="F:protein serine/threonine kinase activity"/>
    <property type="evidence" value="ECO:0007669"/>
    <property type="project" value="TreeGrafter"/>
</dbReference>
<organism evidence="6 7">
    <name type="scientific">Herbaspirillum rubrisubalbicans Os34</name>
    <dbReference type="NCBI Taxonomy" id="1235827"/>
    <lineage>
        <taxon>Bacteria</taxon>
        <taxon>Pseudomonadati</taxon>
        <taxon>Pseudomonadota</taxon>
        <taxon>Betaproteobacteria</taxon>
        <taxon>Burkholderiales</taxon>
        <taxon>Oxalobacteraceae</taxon>
        <taxon>Herbaspirillum</taxon>
    </lineage>
</organism>
<dbReference type="AlphaFoldDB" id="A0A6M3ZYY0"/>
<evidence type="ECO:0000256" key="2">
    <source>
        <dbReference type="ARBA" id="ARBA00022679"/>
    </source>
</evidence>
<evidence type="ECO:0000256" key="3">
    <source>
        <dbReference type="ARBA" id="ARBA00022777"/>
    </source>
</evidence>
<dbReference type="InterPro" id="IPR052028">
    <property type="entry name" value="HipA_Ser/Thr_kinase"/>
</dbReference>
<evidence type="ECO:0000256" key="1">
    <source>
        <dbReference type="ARBA" id="ARBA00010164"/>
    </source>
</evidence>
<evidence type="ECO:0000313" key="6">
    <source>
        <dbReference type="EMBL" id="QJQ03423.1"/>
    </source>
</evidence>
<dbReference type="NCBIfam" id="TIGR03071">
    <property type="entry name" value="couple_hipA"/>
    <property type="match status" value="1"/>
</dbReference>
<evidence type="ECO:0000313" key="7">
    <source>
        <dbReference type="Proteomes" id="UP000501648"/>
    </source>
</evidence>
<feature type="domain" description="HipA-like C-terminal" evidence="4">
    <location>
        <begin position="161"/>
        <end position="406"/>
    </location>
</feature>
<evidence type="ECO:0000259" key="4">
    <source>
        <dbReference type="Pfam" id="PF07804"/>
    </source>
</evidence>
<dbReference type="Pfam" id="PF13657">
    <property type="entry name" value="Couple_hipA"/>
    <property type="match status" value="1"/>
</dbReference>
<dbReference type="EMBL" id="CP008956">
    <property type="protein sequence ID" value="QJQ03423.1"/>
    <property type="molecule type" value="Genomic_DNA"/>
</dbReference>
<protein>
    <submittedName>
        <fullName evidence="6">Type II toxin-antitoxin system HipA family toxin</fullName>
    </submittedName>
</protein>
<dbReference type="GO" id="GO:0005829">
    <property type="term" value="C:cytosol"/>
    <property type="evidence" value="ECO:0007669"/>
    <property type="project" value="TreeGrafter"/>
</dbReference>
<dbReference type="InterPro" id="IPR017508">
    <property type="entry name" value="HipA_N1"/>
</dbReference>
<keyword evidence="3" id="KW-0418">Kinase</keyword>
<feature type="domain" description="HipA N-terminal subdomain 1" evidence="5">
    <location>
        <begin position="19"/>
        <end position="113"/>
    </location>
</feature>
<dbReference type="InterPro" id="IPR012893">
    <property type="entry name" value="HipA-like_C"/>
</dbReference>
<evidence type="ECO:0000259" key="5">
    <source>
        <dbReference type="Pfam" id="PF13657"/>
    </source>
</evidence>
<dbReference type="Gene3D" id="1.10.1070.20">
    <property type="match status" value="1"/>
</dbReference>
<gene>
    <name evidence="6" type="ORF">C798_25260</name>
</gene>
<sequence length="462" mass="51197">MAVARLSPAGNLVLSATYGRELIAAIESVSRDEQLSIEYSRQWLNSPDRFPLSWRIPIGAHANRSRDLKDHLCNLLPEGMGLQVAATRYQVALSNVFALSMYLLREPAGAIGFALQTDESCLPDEEEPIYREVRDDELSMRIRGRAKRPFSFWDGHDYRGLAGSQDKIQVMFADDRLYLVRGSINSTHVLKPETTNPRAPMMVANEHFCMSLAAALGLSVAKVEIKRTPEPVLLVERFDRKRPPTDERLFLPGQVERLHTIDACQAMGTGPKLKYECPDGVDGRQKAVRTGLGFRSLFGLSGQFMVPNEGRMAILRWAIFNLLIGNSDAHAKNFSFFQNEMGIMPAPYYDLVSTAVYSLAPQMAMVFGDTLLARDVSEADLIKFAAEAGTAEIVLAQEIRDMASAAMVHAPELAKMDAYLPDERELLAKIVEIIARQGNLLLSIASSQTRAAKLGLASHTKL</sequence>